<feature type="transmembrane region" description="Helical" evidence="2">
    <location>
        <begin position="56"/>
        <end position="89"/>
    </location>
</feature>
<name>A0A6C0LZX2_9ZZZZ</name>
<keyword evidence="2" id="KW-0812">Transmembrane</keyword>
<dbReference type="AlphaFoldDB" id="A0A6C0LZX2"/>
<accession>A0A6C0LZX2</accession>
<feature type="transmembrane region" description="Helical" evidence="2">
    <location>
        <begin position="32"/>
        <end position="50"/>
    </location>
</feature>
<feature type="compositionally biased region" description="Low complexity" evidence="1">
    <location>
        <begin position="125"/>
        <end position="155"/>
    </location>
</feature>
<keyword evidence="2" id="KW-1133">Transmembrane helix</keyword>
<dbReference type="EMBL" id="MN740634">
    <property type="protein sequence ID" value="QHU36329.1"/>
    <property type="molecule type" value="Genomic_DNA"/>
</dbReference>
<proteinExistence type="predicted"/>
<keyword evidence="2" id="KW-0472">Membrane</keyword>
<protein>
    <submittedName>
        <fullName evidence="3">Uncharacterized protein</fullName>
    </submittedName>
</protein>
<reference evidence="3" key="1">
    <citation type="journal article" date="2020" name="Nature">
        <title>Giant virus diversity and host interactions through global metagenomics.</title>
        <authorList>
            <person name="Schulz F."/>
            <person name="Roux S."/>
            <person name="Paez-Espino D."/>
            <person name="Jungbluth S."/>
            <person name="Walsh D.A."/>
            <person name="Denef V.J."/>
            <person name="McMahon K.D."/>
            <person name="Konstantinidis K.T."/>
            <person name="Eloe-Fadrosh E.A."/>
            <person name="Kyrpides N.C."/>
            <person name="Woyke T."/>
        </authorList>
    </citation>
    <scope>NUCLEOTIDE SEQUENCE</scope>
    <source>
        <strain evidence="3">GVMAG-S-1035124-57</strain>
    </source>
</reference>
<organism evidence="3">
    <name type="scientific">viral metagenome</name>
    <dbReference type="NCBI Taxonomy" id="1070528"/>
    <lineage>
        <taxon>unclassified sequences</taxon>
        <taxon>metagenomes</taxon>
        <taxon>organismal metagenomes</taxon>
    </lineage>
</organism>
<evidence type="ECO:0000313" key="3">
    <source>
        <dbReference type="EMBL" id="QHU36329.1"/>
    </source>
</evidence>
<sequence length="282" mass="29819">MNSNLKSISRSVSSGLKSVEARASSLATDKNVLYIMLVIAVVNVVGYLMMGNFEAVIFFAIVAYLSTFFTKNMVIVFLVSILATNFLMVSKVNYFSRLSSREGMQTKDASEDAASKDAASKDAAASTAASATTPSTAAKSSVSTATPSATPSATPKPTPTKSKKTSGEKEGMNGKLAPANFNDDDEDEGSTTPFPGTKAEANAQMERAHDSLQNINNGAMKMQTEEVLKQQKVLMDNIKTMQPFLETAERFLDKFNMKGIDGLLGKIGMGSGATATTAPASA</sequence>
<evidence type="ECO:0000256" key="2">
    <source>
        <dbReference type="SAM" id="Phobius"/>
    </source>
</evidence>
<evidence type="ECO:0000256" key="1">
    <source>
        <dbReference type="SAM" id="MobiDB-lite"/>
    </source>
</evidence>
<feature type="region of interest" description="Disordered" evidence="1">
    <location>
        <begin position="125"/>
        <end position="197"/>
    </location>
</feature>